<proteinExistence type="predicted"/>
<dbReference type="EMBL" id="BK015472">
    <property type="protein sequence ID" value="DAE08672.1"/>
    <property type="molecule type" value="Genomic_DNA"/>
</dbReference>
<name>A0A8S5PPH7_9CAUD</name>
<organism evidence="1">
    <name type="scientific">Myoviridae sp. ctwwN25</name>
    <dbReference type="NCBI Taxonomy" id="2825209"/>
    <lineage>
        <taxon>Viruses</taxon>
        <taxon>Duplodnaviria</taxon>
        <taxon>Heunggongvirae</taxon>
        <taxon>Uroviricota</taxon>
        <taxon>Caudoviricetes</taxon>
    </lineage>
</organism>
<evidence type="ECO:0000313" key="1">
    <source>
        <dbReference type="EMBL" id="DAE08672.1"/>
    </source>
</evidence>
<protein>
    <submittedName>
        <fullName evidence="1">Uncharacterized protein</fullName>
    </submittedName>
</protein>
<accession>A0A8S5PPH7</accession>
<sequence>MLCTIVEEICWISVRTLVGARPTSNTRLI</sequence>
<reference evidence="1" key="1">
    <citation type="journal article" date="2021" name="Proc. Natl. Acad. Sci. U.S.A.">
        <title>A Catalog of Tens of Thousands of Viruses from Human Metagenomes Reveals Hidden Associations with Chronic Diseases.</title>
        <authorList>
            <person name="Tisza M.J."/>
            <person name="Buck C.B."/>
        </authorList>
    </citation>
    <scope>NUCLEOTIDE SEQUENCE</scope>
    <source>
        <strain evidence="1">CtwwN25</strain>
    </source>
</reference>